<dbReference type="EMBL" id="SRLO01001063">
    <property type="protein sequence ID" value="TNN42065.1"/>
    <property type="molecule type" value="Genomic_DNA"/>
</dbReference>
<feature type="region of interest" description="Disordered" evidence="1">
    <location>
        <begin position="318"/>
        <end position="347"/>
    </location>
</feature>
<evidence type="ECO:0000313" key="3">
    <source>
        <dbReference type="Proteomes" id="UP000314294"/>
    </source>
</evidence>
<name>A0A4Z2FMB8_9TELE</name>
<evidence type="ECO:0000256" key="1">
    <source>
        <dbReference type="SAM" id="MobiDB-lite"/>
    </source>
</evidence>
<feature type="compositionally biased region" description="Polar residues" evidence="1">
    <location>
        <begin position="190"/>
        <end position="207"/>
    </location>
</feature>
<accession>A0A4Z2FMB8</accession>
<comment type="caution">
    <text evidence="2">The sequence shown here is derived from an EMBL/GenBank/DDBJ whole genome shotgun (WGS) entry which is preliminary data.</text>
</comment>
<reference evidence="2 3" key="1">
    <citation type="submission" date="2019-03" db="EMBL/GenBank/DDBJ databases">
        <title>First draft genome of Liparis tanakae, snailfish: a comprehensive survey of snailfish specific genes.</title>
        <authorList>
            <person name="Kim W."/>
            <person name="Song I."/>
            <person name="Jeong J.-H."/>
            <person name="Kim D."/>
            <person name="Kim S."/>
            <person name="Ryu S."/>
            <person name="Song J.Y."/>
            <person name="Lee S.K."/>
        </authorList>
    </citation>
    <scope>NUCLEOTIDE SEQUENCE [LARGE SCALE GENOMIC DNA]</scope>
    <source>
        <tissue evidence="2">Muscle</tissue>
    </source>
</reference>
<proteinExistence type="predicted"/>
<protein>
    <submittedName>
        <fullName evidence="2">Uncharacterized protein</fullName>
    </submittedName>
</protein>
<gene>
    <name evidence="2" type="ORF">EYF80_047772</name>
</gene>
<dbReference type="AlphaFoldDB" id="A0A4Z2FMB8"/>
<evidence type="ECO:0000313" key="2">
    <source>
        <dbReference type="EMBL" id="TNN42065.1"/>
    </source>
</evidence>
<organism evidence="2 3">
    <name type="scientific">Liparis tanakae</name>
    <name type="common">Tanaka's snailfish</name>
    <dbReference type="NCBI Taxonomy" id="230148"/>
    <lineage>
        <taxon>Eukaryota</taxon>
        <taxon>Metazoa</taxon>
        <taxon>Chordata</taxon>
        <taxon>Craniata</taxon>
        <taxon>Vertebrata</taxon>
        <taxon>Euteleostomi</taxon>
        <taxon>Actinopterygii</taxon>
        <taxon>Neopterygii</taxon>
        <taxon>Teleostei</taxon>
        <taxon>Neoteleostei</taxon>
        <taxon>Acanthomorphata</taxon>
        <taxon>Eupercaria</taxon>
        <taxon>Perciformes</taxon>
        <taxon>Cottioidei</taxon>
        <taxon>Cottales</taxon>
        <taxon>Liparidae</taxon>
        <taxon>Liparis</taxon>
    </lineage>
</organism>
<feature type="region of interest" description="Disordered" evidence="1">
    <location>
        <begin position="181"/>
        <end position="210"/>
    </location>
</feature>
<sequence length="347" mass="37788">MFNSLECTYGPDYAACVCLGLTRGKISTDVRLFKADFLLATEGELSLQQRKQNDAELPHSGGVSPVAPEQEPLRAAVGNGSYNTHSHRDTKNCATAKVDEPDTWDVRARLKENVVQLDVPVEDPFGVDFNESIHQLSYYGLLEIEIYMKTDWQALTAGAAKLTPCDTSPCETDDCCQTQKKAPREDEGRPQQSHQQTNEQDNAGQETGDSRRLDELRQLCNGMRNVLDLDVAPLRQLFYGKLVKLQTAATIQASMSSHLNMAASMSSHLNMAASMSSHLNMAASMSSHLNMAASMSSHLNMAASMSSHLNMAASMCVGSPEEERGKPEASKSVADQLEVKPLCGVTG</sequence>
<dbReference type="Proteomes" id="UP000314294">
    <property type="component" value="Unassembled WGS sequence"/>
</dbReference>
<keyword evidence="3" id="KW-1185">Reference proteome</keyword>